<dbReference type="SUPFAM" id="SSF55073">
    <property type="entry name" value="Nucleotide cyclase"/>
    <property type="match status" value="1"/>
</dbReference>
<keyword evidence="5 13" id="KW-0812">Transmembrane</keyword>
<evidence type="ECO:0000256" key="13">
    <source>
        <dbReference type="SAM" id="Phobius"/>
    </source>
</evidence>
<dbReference type="FunFam" id="3.30.70.1230:FF:000082">
    <property type="entry name" value="Adenylate cyclase type 6"/>
    <property type="match status" value="1"/>
</dbReference>
<keyword evidence="10 13" id="KW-1133">Transmembrane helix</keyword>
<keyword evidence="12" id="KW-0456">Lyase</keyword>
<evidence type="ECO:0000256" key="7">
    <source>
        <dbReference type="ARBA" id="ARBA00022741"/>
    </source>
</evidence>
<dbReference type="Proteomes" id="UP000538725">
    <property type="component" value="Unassembled WGS sequence"/>
</dbReference>
<evidence type="ECO:0000256" key="12">
    <source>
        <dbReference type="ARBA" id="ARBA00023239"/>
    </source>
</evidence>
<evidence type="ECO:0000256" key="11">
    <source>
        <dbReference type="ARBA" id="ARBA00023136"/>
    </source>
</evidence>
<feature type="non-terminal residue" evidence="15">
    <location>
        <position position="1"/>
    </location>
</feature>
<evidence type="ECO:0000313" key="15">
    <source>
        <dbReference type="EMBL" id="NXA86909.1"/>
    </source>
</evidence>
<comment type="subcellular location">
    <subcellularLocation>
        <location evidence="3">Membrane</location>
        <topology evidence="3">Multi-pass membrane protein</topology>
    </subcellularLocation>
</comment>
<feature type="non-terminal residue" evidence="15">
    <location>
        <position position="406"/>
    </location>
</feature>
<dbReference type="GO" id="GO:0046872">
    <property type="term" value="F:metal ion binding"/>
    <property type="evidence" value="ECO:0007669"/>
    <property type="project" value="UniProtKB-KW"/>
</dbReference>
<dbReference type="GO" id="GO:0035556">
    <property type="term" value="P:intracellular signal transduction"/>
    <property type="evidence" value="ECO:0007669"/>
    <property type="project" value="InterPro"/>
</dbReference>
<dbReference type="GO" id="GO:0005524">
    <property type="term" value="F:ATP binding"/>
    <property type="evidence" value="ECO:0007669"/>
    <property type="project" value="UniProtKB-KW"/>
</dbReference>
<feature type="transmembrane region" description="Helical" evidence="13">
    <location>
        <begin position="83"/>
        <end position="111"/>
    </location>
</feature>
<evidence type="ECO:0000256" key="4">
    <source>
        <dbReference type="ARBA" id="ARBA00012201"/>
    </source>
</evidence>
<evidence type="ECO:0000256" key="6">
    <source>
        <dbReference type="ARBA" id="ARBA00022723"/>
    </source>
</evidence>
<evidence type="ECO:0000256" key="1">
    <source>
        <dbReference type="ARBA" id="ARBA00001593"/>
    </source>
</evidence>
<evidence type="ECO:0000256" key="8">
    <source>
        <dbReference type="ARBA" id="ARBA00022840"/>
    </source>
</evidence>
<dbReference type="InterPro" id="IPR001054">
    <property type="entry name" value="A/G_cyclase"/>
</dbReference>
<accession>A0A7K7ZBP3</accession>
<evidence type="ECO:0000256" key="9">
    <source>
        <dbReference type="ARBA" id="ARBA00022842"/>
    </source>
</evidence>
<dbReference type="Gene3D" id="3.30.70.1230">
    <property type="entry name" value="Nucleotide cyclase"/>
    <property type="match status" value="1"/>
</dbReference>
<feature type="transmembrane region" description="Helical" evidence="13">
    <location>
        <begin position="132"/>
        <end position="156"/>
    </location>
</feature>
<dbReference type="EMBL" id="VZTG01001367">
    <property type="protein sequence ID" value="NXA86909.1"/>
    <property type="molecule type" value="Genomic_DNA"/>
</dbReference>
<keyword evidence="8" id="KW-0067">ATP-binding</keyword>
<reference evidence="15 16" key="1">
    <citation type="submission" date="2019-09" db="EMBL/GenBank/DDBJ databases">
        <title>Bird 10,000 Genomes (B10K) Project - Family phase.</title>
        <authorList>
            <person name="Zhang G."/>
        </authorList>
    </citation>
    <scope>NUCLEOTIDE SEQUENCE [LARGE SCALE GENOMIC DNA]</scope>
    <source>
        <strain evidence="15">B10K-DU-029-37</strain>
        <tissue evidence="15">Liver</tissue>
    </source>
</reference>
<feature type="transmembrane region" description="Helical" evidence="13">
    <location>
        <begin position="56"/>
        <end position="77"/>
    </location>
</feature>
<keyword evidence="11 13" id="KW-0472">Membrane</keyword>
<dbReference type="GO" id="GO:0004016">
    <property type="term" value="F:adenylate cyclase activity"/>
    <property type="evidence" value="ECO:0007669"/>
    <property type="project" value="UniProtKB-EC"/>
</dbReference>
<dbReference type="GO" id="GO:0007189">
    <property type="term" value="P:adenylate cyclase-activating G protein-coupled receptor signaling pathway"/>
    <property type="evidence" value="ECO:0007669"/>
    <property type="project" value="TreeGrafter"/>
</dbReference>
<dbReference type="InterPro" id="IPR009398">
    <property type="entry name" value="Adcy_conserved_dom"/>
</dbReference>
<dbReference type="EC" id="4.6.1.1" evidence="4"/>
<dbReference type="GO" id="GO:0005886">
    <property type="term" value="C:plasma membrane"/>
    <property type="evidence" value="ECO:0007669"/>
    <property type="project" value="InterPro"/>
</dbReference>
<sequence length="406" mass="44299">AQEALNPEDEVDEFLSRAIDARSIDQLRKDHVKKFLLTFQTPELEKKYSKKVDDRFGGYVACTLLVFCFICCLQILVFPHSSLMLGVYVSIFILLAAILFICAIYSCVTLFPAALQQLSRSIVQSRARSTGIAIFTILLVFIAAFVNMFSCSRVALRDCAARELNVTPGAVGPCQLRALNFSLGTPAGSCHGDGLACDFPEYFSYSVVLSLLACSVFLHISSIGKLLLMVGIEATFLLLVEGPHAALFDNADLLVLANALVVSRKLEPEGPLGVCAAALKGGYSLGVSGVASALGSRCKFGAPLGGSHMGLCLQATGEKEEMEELQAYNRRLLHNILPKDVAAHFLARERRNDELYYQSCECVAVMFASISNFSEFYVELEANNEGVECLRLLNEIIADFDEVLGR</sequence>
<dbReference type="GO" id="GO:0006171">
    <property type="term" value="P:cAMP biosynthetic process"/>
    <property type="evidence" value="ECO:0007669"/>
    <property type="project" value="InterPro"/>
</dbReference>
<dbReference type="PANTHER" id="PTHR45627:SF11">
    <property type="entry name" value="ADENYLATE CYCLASE TYPE 6"/>
    <property type="match status" value="1"/>
</dbReference>
<evidence type="ECO:0000256" key="3">
    <source>
        <dbReference type="ARBA" id="ARBA00004141"/>
    </source>
</evidence>
<name>A0A7K7ZBP3_9PASE</name>
<evidence type="ECO:0000256" key="5">
    <source>
        <dbReference type="ARBA" id="ARBA00022692"/>
    </source>
</evidence>
<comment type="caution">
    <text evidence="15">The sequence shown here is derived from an EMBL/GenBank/DDBJ whole genome shotgun (WGS) entry which is preliminary data.</text>
</comment>
<dbReference type="PROSITE" id="PS50125">
    <property type="entry name" value="GUANYLATE_CYCLASE_2"/>
    <property type="match status" value="1"/>
</dbReference>
<evidence type="ECO:0000256" key="2">
    <source>
        <dbReference type="ARBA" id="ARBA00001936"/>
    </source>
</evidence>
<proteinExistence type="predicted"/>
<keyword evidence="7" id="KW-0547">Nucleotide-binding</keyword>
<keyword evidence="6" id="KW-0479">Metal-binding</keyword>
<dbReference type="InterPro" id="IPR029787">
    <property type="entry name" value="Nucleotide_cyclase"/>
</dbReference>
<organism evidence="15 16">
    <name type="scientific">Melanocharis versteri</name>
    <name type="common">Fan-tailed berrypecker</name>
    <dbReference type="NCBI Taxonomy" id="254552"/>
    <lineage>
        <taxon>Eukaryota</taxon>
        <taxon>Metazoa</taxon>
        <taxon>Chordata</taxon>
        <taxon>Craniata</taxon>
        <taxon>Vertebrata</taxon>
        <taxon>Euteleostomi</taxon>
        <taxon>Archelosauria</taxon>
        <taxon>Archosauria</taxon>
        <taxon>Dinosauria</taxon>
        <taxon>Saurischia</taxon>
        <taxon>Theropoda</taxon>
        <taxon>Coelurosauria</taxon>
        <taxon>Aves</taxon>
        <taxon>Neognathae</taxon>
        <taxon>Neoaves</taxon>
        <taxon>Telluraves</taxon>
        <taxon>Australaves</taxon>
        <taxon>Passeriformes</taxon>
        <taxon>Passeroidea</taxon>
        <taxon>Melanocharitidae</taxon>
        <taxon>Melanocharis</taxon>
    </lineage>
</organism>
<dbReference type="Pfam" id="PF06327">
    <property type="entry name" value="Adcy_cons_dom"/>
    <property type="match status" value="1"/>
</dbReference>
<protein>
    <recommendedName>
        <fullName evidence="4">adenylate cyclase</fullName>
        <ecNumber evidence="4">4.6.1.1</ecNumber>
    </recommendedName>
</protein>
<evidence type="ECO:0000256" key="10">
    <source>
        <dbReference type="ARBA" id="ARBA00022989"/>
    </source>
</evidence>
<dbReference type="PANTHER" id="PTHR45627">
    <property type="entry name" value="ADENYLATE CYCLASE TYPE 1"/>
    <property type="match status" value="1"/>
</dbReference>
<keyword evidence="16" id="KW-1185">Reference proteome</keyword>
<keyword evidence="9" id="KW-0460">Magnesium</keyword>
<evidence type="ECO:0000313" key="16">
    <source>
        <dbReference type="Proteomes" id="UP000538725"/>
    </source>
</evidence>
<feature type="domain" description="Guanylate cyclase" evidence="14">
    <location>
        <begin position="364"/>
        <end position="406"/>
    </location>
</feature>
<dbReference type="Pfam" id="PF00211">
    <property type="entry name" value="Guanylate_cyc"/>
    <property type="match status" value="1"/>
</dbReference>
<gene>
    <name evidence="15" type="primary">Adcy6_1</name>
    <name evidence="15" type="ORF">MELVER_R00929</name>
</gene>
<comment type="catalytic activity">
    <reaction evidence="1">
        <text>ATP = 3',5'-cyclic AMP + diphosphate</text>
        <dbReference type="Rhea" id="RHEA:15389"/>
        <dbReference type="ChEBI" id="CHEBI:30616"/>
        <dbReference type="ChEBI" id="CHEBI:33019"/>
        <dbReference type="ChEBI" id="CHEBI:58165"/>
        <dbReference type="EC" id="4.6.1.1"/>
    </reaction>
</comment>
<dbReference type="AlphaFoldDB" id="A0A7K7ZBP3"/>
<evidence type="ECO:0000259" key="14">
    <source>
        <dbReference type="PROSITE" id="PS50125"/>
    </source>
</evidence>
<comment type="cofactor">
    <cofactor evidence="2">
        <name>Mn(2+)</name>
        <dbReference type="ChEBI" id="CHEBI:29035"/>
    </cofactor>
</comment>